<dbReference type="Proteomes" id="UP000656804">
    <property type="component" value="Unassembled WGS sequence"/>
</dbReference>
<dbReference type="GO" id="GO:0008237">
    <property type="term" value="F:metallopeptidase activity"/>
    <property type="evidence" value="ECO:0007669"/>
    <property type="project" value="UniProtKB-KW"/>
</dbReference>
<dbReference type="GO" id="GO:0004175">
    <property type="term" value="F:endopeptidase activity"/>
    <property type="evidence" value="ECO:0007669"/>
    <property type="project" value="UniProtKB-ARBA"/>
</dbReference>
<evidence type="ECO:0000313" key="3">
    <source>
        <dbReference type="EMBL" id="MBF4161311.1"/>
    </source>
</evidence>
<organism evidence="3 4">
    <name type="scientific">Nocardioides acrostichi</name>
    <dbReference type="NCBI Taxonomy" id="2784339"/>
    <lineage>
        <taxon>Bacteria</taxon>
        <taxon>Bacillati</taxon>
        <taxon>Actinomycetota</taxon>
        <taxon>Actinomycetes</taxon>
        <taxon>Propionibacteriales</taxon>
        <taxon>Nocardioidaceae</taxon>
        <taxon>Nocardioides</taxon>
    </lineage>
</organism>
<dbReference type="GO" id="GO:0080120">
    <property type="term" value="P:CAAX-box protein maturation"/>
    <property type="evidence" value="ECO:0007669"/>
    <property type="project" value="UniProtKB-ARBA"/>
</dbReference>
<name>A0A930UZW8_9ACTN</name>
<dbReference type="Pfam" id="PF02517">
    <property type="entry name" value="Rce1-like"/>
    <property type="match status" value="1"/>
</dbReference>
<evidence type="ECO:0000313" key="4">
    <source>
        <dbReference type="Proteomes" id="UP000656804"/>
    </source>
</evidence>
<keyword evidence="1" id="KW-0812">Transmembrane</keyword>
<reference evidence="3" key="1">
    <citation type="submission" date="2020-11" db="EMBL/GenBank/DDBJ databases">
        <title>Nocardioides sp. CBS4Y-1, whole genome shotgun sequence.</title>
        <authorList>
            <person name="Tuo L."/>
        </authorList>
    </citation>
    <scope>NUCLEOTIDE SEQUENCE</scope>
    <source>
        <strain evidence="3">CBS4Y-1</strain>
    </source>
</reference>
<keyword evidence="1" id="KW-0472">Membrane</keyword>
<keyword evidence="4" id="KW-1185">Reference proteome</keyword>
<keyword evidence="3" id="KW-0482">Metalloprotease</keyword>
<feature type="transmembrane region" description="Helical" evidence="1">
    <location>
        <begin position="71"/>
        <end position="93"/>
    </location>
</feature>
<feature type="transmembrane region" description="Helical" evidence="1">
    <location>
        <begin position="248"/>
        <end position="269"/>
    </location>
</feature>
<keyword evidence="1" id="KW-1133">Transmembrane helix</keyword>
<evidence type="ECO:0000259" key="2">
    <source>
        <dbReference type="Pfam" id="PF02517"/>
    </source>
</evidence>
<feature type="domain" description="CAAX prenyl protease 2/Lysostaphin resistance protein A-like" evidence="2">
    <location>
        <begin position="163"/>
        <end position="254"/>
    </location>
</feature>
<gene>
    <name evidence="3" type="ORF">ISG29_06375</name>
</gene>
<dbReference type="EMBL" id="JADIVZ010000002">
    <property type="protein sequence ID" value="MBF4161311.1"/>
    <property type="molecule type" value="Genomic_DNA"/>
</dbReference>
<protein>
    <submittedName>
        <fullName evidence="3">CPBP family intramembrane metalloprotease</fullName>
    </submittedName>
</protein>
<dbReference type="InterPro" id="IPR003675">
    <property type="entry name" value="Rce1/LyrA-like_dom"/>
</dbReference>
<feature type="transmembrane region" description="Helical" evidence="1">
    <location>
        <begin position="124"/>
        <end position="144"/>
    </location>
</feature>
<comment type="caution">
    <text evidence="3">The sequence shown here is derived from an EMBL/GenBank/DDBJ whole genome shotgun (WGS) entry which is preliminary data.</text>
</comment>
<dbReference type="AlphaFoldDB" id="A0A930UZW8"/>
<sequence length="274" mass="28929">MIVTPVPGGVPDLARALLWCELALVLFVSLGRSAVYSVVSLVAALTAPGPLSGQAANLNNSLAPDRPWLDLTYQLLRIVFALVPVGLAAYLLARSATSLREVWLRPWKGGVDGQGTGGGWGRDVGVGALLAAGVGSVGVAFYLATFALGTNLTVVAQSLPGQWWQYPVLVLAAFENAVLEECVVLGFVLVRLRQLGFCDTAAIGLAALLRGSYHLYQGLGGFVGNLVMGLLFGWLYRRWGRVTPFVVTHTLLDVGAFVGYAVLAGHVSWLPTLG</sequence>
<feature type="transmembrane region" description="Helical" evidence="1">
    <location>
        <begin position="219"/>
        <end position="236"/>
    </location>
</feature>
<evidence type="ECO:0000256" key="1">
    <source>
        <dbReference type="SAM" id="Phobius"/>
    </source>
</evidence>
<feature type="transmembrane region" description="Helical" evidence="1">
    <location>
        <begin position="13"/>
        <end position="30"/>
    </location>
</feature>
<accession>A0A930UZW8</accession>
<proteinExistence type="predicted"/>
<keyword evidence="3" id="KW-0645">Protease</keyword>
<keyword evidence="3" id="KW-0378">Hydrolase</keyword>